<accession>A0A6N6W6Q4</accession>
<evidence type="ECO:0000313" key="2">
    <source>
        <dbReference type="Proteomes" id="UP000463700"/>
    </source>
</evidence>
<dbReference type="AlphaFoldDB" id="A0A6N6W6Q4"/>
<dbReference type="Proteomes" id="UP000463700">
    <property type="component" value="Unassembled WGS sequence"/>
</dbReference>
<gene>
    <name evidence="1" type="ORF">FSO04_30520</name>
</gene>
<proteinExistence type="predicted"/>
<name>A0A6N6W6Q4_9BURK</name>
<organism evidence="1 2">
    <name type="scientific">Paraburkholderia madseniana</name>
    <dbReference type="NCBI Taxonomy" id="2599607"/>
    <lineage>
        <taxon>Bacteria</taxon>
        <taxon>Pseudomonadati</taxon>
        <taxon>Pseudomonadota</taxon>
        <taxon>Betaproteobacteria</taxon>
        <taxon>Burkholderiales</taxon>
        <taxon>Burkholderiaceae</taxon>
        <taxon>Paraburkholderia</taxon>
    </lineage>
</organism>
<evidence type="ECO:0000313" key="1">
    <source>
        <dbReference type="EMBL" id="KAE8756116.1"/>
    </source>
</evidence>
<reference evidence="1 2" key="1">
    <citation type="journal article" date="2020" name="Int. J. Syst. Evol. Microbiol.">
        <title>Paraburkholderia madseniana sp. nov., a phenolic acid-degrading bacterium isolated from acidic forest soil.</title>
        <authorList>
            <person name="Wilhelm R.C."/>
            <person name="Murphy S.J.L."/>
            <person name="Feriancek N.M."/>
            <person name="Karasz D.C."/>
            <person name="DeRito C.M."/>
            <person name="Newman J.D."/>
            <person name="Buckley D.H."/>
        </authorList>
    </citation>
    <scope>NUCLEOTIDE SEQUENCE [LARGE SCALE GENOMIC DNA]</scope>
    <source>
        <strain evidence="1 2">RP11</strain>
    </source>
</reference>
<dbReference type="RefSeq" id="WP_154565334.1">
    <property type="nucleotide sequence ID" value="NZ_JAMXWG010000010.1"/>
</dbReference>
<sequence length="75" mass="8486">MNPTWPENDLLVMCDVTWQGVEKHLVAVVRRGVNAIEYDNMVHNVVSIDAILADSSEARFESLKNPAHGARLERR</sequence>
<comment type="caution">
    <text evidence="1">The sequence shown here is derived from an EMBL/GenBank/DDBJ whole genome shotgun (WGS) entry which is preliminary data.</text>
</comment>
<dbReference type="EMBL" id="VOSW01000070">
    <property type="protein sequence ID" value="KAE8756116.1"/>
    <property type="molecule type" value="Genomic_DNA"/>
</dbReference>
<protein>
    <submittedName>
        <fullName evidence="1">Uncharacterized protein</fullName>
    </submittedName>
</protein>